<dbReference type="InterPro" id="IPR013728">
    <property type="entry name" value="BT_3987-like_N"/>
</dbReference>
<dbReference type="GO" id="GO:0005975">
    <property type="term" value="P:carbohydrate metabolic process"/>
    <property type="evidence" value="ECO:0007669"/>
    <property type="project" value="UniProtKB-ARBA"/>
</dbReference>
<name>A0A928YP20_9SPHI</name>
<dbReference type="SUPFAM" id="SSF49899">
    <property type="entry name" value="Concanavalin A-like lectins/glucanases"/>
    <property type="match status" value="1"/>
</dbReference>
<reference evidence="2" key="1">
    <citation type="submission" date="2018-02" db="EMBL/GenBank/DDBJ databases">
        <authorList>
            <person name="Vasarhelyi B.M."/>
            <person name="Deshmukh S."/>
            <person name="Balint B."/>
            <person name="Kukolya J."/>
        </authorList>
    </citation>
    <scope>NUCLEOTIDE SEQUENCE</scope>
    <source>
        <strain evidence="2">KB22</strain>
    </source>
</reference>
<keyword evidence="3" id="KW-1185">Reference proteome</keyword>
<dbReference type="Pfam" id="PF08522">
    <property type="entry name" value="BT_3987-like_N"/>
    <property type="match status" value="1"/>
</dbReference>
<dbReference type="RefSeq" id="WP_196934802.1">
    <property type="nucleotide sequence ID" value="NZ_MU158698.1"/>
</dbReference>
<gene>
    <name evidence="2" type="ORF">C4F49_02090</name>
</gene>
<dbReference type="PROSITE" id="PS51257">
    <property type="entry name" value="PROKAR_LIPOPROTEIN"/>
    <property type="match status" value="1"/>
</dbReference>
<comment type="caution">
    <text evidence="2">The sequence shown here is derived from an EMBL/GenBank/DDBJ whole genome shotgun (WGS) entry which is preliminary data.</text>
</comment>
<protein>
    <recommendedName>
        <fullName evidence="1">BT-3987-like N-terminal domain-containing protein</fullName>
    </recommendedName>
</protein>
<dbReference type="GO" id="GO:0004553">
    <property type="term" value="F:hydrolase activity, hydrolyzing O-glycosyl compounds"/>
    <property type="evidence" value="ECO:0007669"/>
    <property type="project" value="UniProtKB-ARBA"/>
</dbReference>
<dbReference type="Pfam" id="PF13385">
    <property type="entry name" value="Laminin_G_3"/>
    <property type="match status" value="1"/>
</dbReference>
<sequence>MKNIFSKYLSFAVCVLLLASCKNEEVFDNNVFISTPKVETILIKPSVLSDSRILQISIARAESNDIAVDFAVDQSLVSKFNLAYGETAILLPSNHYKMSSMNSVIPTGSVLSNPIDVNFLAINTLDRDITYVLPVRVSNSNLNVLQSGSITYYLIKAGALINVVADIENNYLNAATLANASALNNLSEVTLEALVYPRNFDRMISTVMGIEGKFLIRLGDAGYDADKIQIATSTGNLSTTAVLTPNKWTHIAVTYNRVEGTIKVYLDGKLNTSGRNTTLGLVNLGMSGSSGFYIGRSWEDVRFFAGDVSECRIWNVERSEEQIASNFYDIDPTTEGLVAYWKCNEGGGSIVNDHTTNGNHLTAKSLLKWNAVSLPESN</sequence>
<dbReference type="Gene3D" id="2.60.120.200">
    <property type="match status" value="1"/>
</dbReference>
<evidence type="ECO:0000313" key="2">
    <source>
        <dbReference type="EMBL" id="MBE8712469.1"/>
    </source>
</evidence>
<feature type="domain" description="BT-3987-like N-terminal" evidence="1">
    <location>
        <begin position="27"/>
        <end position="141"/>
    </location>
</feature>
<evidence type="ECO:0000313" key="3">
    <source>
        <dbReference type="Proteomes" id="UP000616201"/>
    </source>
</evidence>
<dbReference type="InterPro" id="IPR013320">
    <property type="entry name" value="ConA-like_dom_sf"/>
</dbReference>
<dbReference type="Gene3D" id="2.60.40.1740">
    <property type="entry name" value="hypothetical protein (bacova_03559)"/>
    <property type="match status" value="1"/>
</dbReference>
<proteinExistence type="predicted"/>
<dbReference type="AlphaFoldDB" id="A0A928YP20"/>
<dbReference type="Proteomes" id="UP000616201">
    <property type="component" value="Unassembled WGS sequence"/>
</dbReference>
<accession>A0A928YP20</accession>
<dbReference type="EMBL" id="PRDK01000001">
    <property type="protein sequence ID" value="MBE8712469.1"/>
    <property type="molecule type" value="Genomic_DNA"/>
</dbReference>
<organism evidence="2 3">
    <name type="scientific">Sphingobacterium hungaricum</name>
    <dbReference type="NCBI Taxonomy" id="2082723"/>
    <lineage>
        <taxon>Bacteria</taxon>
        <taxon>Pseudomonadati</taxon>
        <taxon>Bacteroidota</taxon>
        <taxon>Sphingobacteriia</taxon>
        <taxon>Sphingobacteriales</taxon>
        <taxon>Sphingobacteriaceae</taxon>
        <taxon>Sphingobacterium</taxon>
    </lineage>
</organism>
<evidence type="ECO:0000259" key="1">
    <source>
        <dbReference type="Pfam" id="PF08522"/>
    </source>
</evidence>